<dbReference type="AlphaFoldDB" id="A0AA35WZE1"/>
<reference evidence="3" key="1">
    <citation type="submission" date="2023-03" db="EMBL/GenBank/DDBJ databases">
        <authorList>
            <person name="Steffen K."/>
            <person name="Cardenas P."/>
        </authorList>
    </citation>
    <scope>NUCLEOTIDE SEQUENCE</scope>
</reference>
<feature type="transmembrane region" description="Helical" evidence="2">
    <location>
        <begin position="118"/>
        <end position="144"/>
    </location>
</feature>
<keyword evidence="2" id="KW-1133">Transmembrane helix</keyword>
<dbReference type="Proteomes" id="UP001174909">
    <property type="component" value="Unassembled WGS sequence"/>
</dbReference>
<protein>
    <submittedName>
        <fullName evidence="3">Uncharacterized protein</fullName>
    </submittedName>
</protein>
<name>A0AA35WZE1_GEOBA</name>
<evidence type="ECO:0000313" key="4">
    <source>
        <dbReference type="Proteomes" id="UP001174909"/>
    </source>
</evidence>
<gene>
    <name evidence="3" type="ORF">GBAR_LOCUS22032</name>
</gene>
<keyword evidence="1" id="KW-0175">Coiled coil</keyword>
<sequence>MLNCSNSYSLLTRIWRQELQSRTEAKDRELAEVQQQLRQREEQSGRDRREMRREIEAEFRMTIRREEEEEREPVLQRLRNAISLDDIKEKLSFIKDFISACLCLCCEMRCYTEGQKKWRLIFIALNILYLMIGATLIGIGSWLVTRGFDYTLATTILACSTFSLGSSPCCYLS</sequence>
<keyword evidence="2" id="KW-0472">Membrane</keyword>
<evidence type="ECO:0000256" key="2">
    <source>
        <dbReference type="SAM" id="Phobius"/>
    </source>
</evidence>
<evidence type="ECO:0000313" key="3">
    <source>
        <dbReference type="EMBL" id="CAI8039578.1"/>
    </source>
</evidence>
<evidence type="ECO:0000256" key="1">
    <source>
        <dbReference type="SAM" id="Coils"/>
    </source>
</evidence>
<accession>A0AA35WZE1</accession>
<keyword evidence="4" id="KW-1185">Reference proteome</keyword>
<proteinExistence type="predicted"/>
<feature type="transmembrane region" description="Helical" evidence="2">
    <location>
        <begin position="150"/>
        <end position="172"/>
    </location>
</feature>
<keyword evidence="2" id="KW-0812">Transmembrane</keyword>
<comment type="caution">
    <text evidence="3">The sequence shown here is derived from an EMBL/GenBank/DDBJ whole genome shotgun (WGS) entry which is preliminary data.</text>
</comment>
<dbReference type="EMBL" id="CASHTH010003051">
    <property type="protein sequence ID" value="CAI8039578.1"/>
    <property type="molecule type" value="Genomic_DNA"/>
</dbReference>
<feature type="coiled-coil region" evidence="1">
    <location>
        <begin position="16"/>
        <end position="43"/>
    </location>
</feature>
<organism evidence="3 4">
    <name type="scientific">Geodia barretti</name>
    <name type="common">Barrett's horny sponge</name>
    <dbReference type="NCBI Taxonomy" id="519541"/>
    <lineage>
        <taxon>Eukaryota</taxon>
        <taxon>Metazoa</taxon>
        <taxon>Porifera</taxon>
        <taxon>Demospongiae</taxon>
        <taxon>Heteroscleromorpha</taxon>
        <taxon>Tetractinellida</taxon>
        <taxon>Astrophorina</taxon>
        <taxon>Geodiidae</taxon>
        <taxon>Geodia</taxon>
    </lineage>
</organism>